<dbReference type="EMBL" id="LN483144">
    <property type="protein sequence ID" value="CDZ96425.1"/>
    <property type="molecule type" value="Genomic_DNA"/>
</dbReference>
<dbReference type="PRINTS" id="PR00067">
    <property type="entry name" value="CATALASE"/>
</dbReference>
<dbReference type="SUPFAM" id="SSF52317">
    <property type="entry name" value="Class I glutamine amidotransferase-like"/>
    <property type="match status" value="1"/>
</dbReference>
<reference evidence="14" key="1">
    <citation type="submission" date="2014-08" db="EMBL/GenBank/DDBJ databases">
        <authorList>
            <person name="Sharma Rahul"/>
            <person name="Thines Marco"/>
        </authorList>
    </citation>
    <scope>NUCLEOTIDE SEQUENCE</scope>
</reference>
<dbReference type="GO" id="GO:0020037">
    <property type="term" value="F:heme binding"/>
    <property type="evidence" value="ECO:0007669"/>
    <property type="project" value="UniProtKB-UniRule"/>
</dbReference>
<feature type="active site" evidence="11">
    <location>
        <position position="91"/>
    </location>
</feature>
<dbReference type="Pfam" id="PF18011">
    <property type="entry name" value="Catalase_C"/>
    <property type="match status" value="1"/>
</dbReference>
<dbReference type="InterPro" id="IPR018028">
    <property type="entry name" value="Catalase"/>
</dbReference>
<dbReference type="GO" id="GO:0046872">
    <property type="term" value="F:metal ion binding"/>
    <property type="evidence" value="ECO:0007669"/>
    <property type="project" value="UniProtKB-KW"/>
</dbReference>
<keyword evidence="5 10" id="KW-0349">Heme</keyword>
<dbReference type="PIRSF" id="PIRSF038927">
    <property type="entry name" value="Catalase_clade2"/>
    <property type="match status" value="1"/>
</dbReference>
<dbReference type="CDD" id="cd03132">
    <property type="entry name" value="GATase1_catalase"/>
    <property type="match status" value="1"/>
</dbReference>
<keyword evidence="6 10" id="KW-0479">Metal-binding</keyword>
<comment type="function">
    <text evidence="10">Occurs in almost all aerobically respiring organisms and serves to protect cells from the toxic effects of hydrogen peroxide.</text>
</comment>
<evidence type="ECO:0000256" key="9">
    <source>
        <dbReference type="ARBA" id="ARBA00023324"/>
    </source>
</evidence>
<evidence type="ECO:0000256" key="6">
    <source>
        <dbReference type="ARBA" id="ARBA00022723"/>
    </source>
</evidence>
<accession>A0A0F7SEQ8</accession>
<dbReference type="Gene3D" id="3.40.50.880">
    <property type="match status" value="1"/>
</dbReference>
<evidence type="ECO:0000256" key="12">
    <source>
        <dbReference type="PIRSR" id="PIRSR038927-2"/>
    </source>
</evidence>
<dbReference type="Pfam" id="PF00199">
    <property type="entry name" value="Catalase"/>
    <property type="match status" value="1"/>
</dbReference>
<dbReference type="EC" id="1.11.1.6" evidence="3 10"/>
<feature type="domain" description="Catalase core" evidence="13">
    <location>
        <begin position="44"/>
        <end position="431"/>
    </location>
</feature>
<organism evidence="14">
    <name type="scientific">Phaffia rhodozyma</name>
    <name type="common">Yeast</name>
    <name type="synonym">Xanthophyllomyces dendrorhous</name>
    <dbReference type="NCBI Taxonomy" id="264483"/>
    <lineage>
        <taxon>Eukaryota</taxon>
        <taxon>Fungi</taxon>
        <taxon>Dikarya</taxon>
        <taxon>Basidiomycota</taxon>
        <taxon>Agaricomycotina</taxon>
        <taxon>Tremellomycetes</taxon>
        <taxon>Cystofilobasidiales</taxon>
        <taxon>Mrakiaceae</taxon>
        <taxon>Phaffia</taxon>
    </lineage>
</organism>
<dbReference type="InterPro" id="IPR043156">
    <property type="entry name" value="Catalase_clade2_helical"/>
</dbReference>
<evidence type="ECO:0000256" key="8">
    <source>
        <dbReference type="ARBA" id="ARBA00023004"/>
    </source>
</evidence>
<dbReference type="PROSITE" id="PS51402">
    <property type="entry name" value="CATALASE_3"/>
    <property type="match status" value="1"/>
</dbReference>
<dbReference type="GO" id="GO:0006979">
    <property type="term" value="P:response to oxidative stress"/>
    <property type="evidence" value="ECO:0007669"/>
    <property type="project" value="InterPro"/>
</dbReference>
<evidence type="ECO:0000256" key="2">
    <source>
        <dbReference type="ARBA" id="ARBA00005329"/>
    </source>
</evidence>
<dbReference type="Gene3D" id="2.40.180.10">
    <property type="entry name" value="Catalase core domain"/>
    <property type="match status" value="1"/>
</dbReference>
<dbReference type="SMART" id="SM01060">
    <property type="entry name" value="Catalase"/>
    <property type="match status" value="1"/>
</dbReference>
<dbReference type="GO" id="GO:0005829">
    <property type="term" value="C:cytosol"/>
    <property type="evidence" value="ECO:0007669"/>
    <property type="project" value="TreeGrafter"/>
</dbReference>
<evidence type="ECO:0000256" key="1">
    <source>
        <dbReference type="ARBA" id="ARBA00001971"/>
    </source>
</evidence>
<keyword evidence="8 10" id="KW-0408">Iron</keyword>
<evidence type="ECO:0000256" key="7">
    <source>
        <dbReference type="ARBA" id="ARBA00023002"/>
    </source>
</evidence>
<dbReference type="FunFam" id="2.40.180.10:FF:000003">
    <property type="entry name" value="Catalase"/>
    <property type="match status" value="1"/>
</dbReference>
<evidence type="ECO:0000256" key="4">
    <source>
        <dbReference type="ARBA" id="ARBA00022559"/>
    </source>
</evidence>
<comment type="similarity">
    <text evidence="2 10">Belongs to the catalase family.</text>
</comment>
<feature type="active site" evidence="11">
    <location>
        <position position="164"/>
    </location>
</feature>
<dbReference type="SUPFAM" id="SSF56634">
    <property type="entry name" value="Heme-dependent catalase-like"/>
    <property type="match status" value="1"/>
</dbReference>
<dbReference type="InterPro" id="IPR041399">
    <property type="entry name" value="Catalase_large_C"/>
</dbReference>
<dbReference type="Pfam" id="PF06628">
    <property type="entry name" value="Catalase-rel"/>
    <property type="match status" value="1"/>
</dbReference>
<comment type="catalytic activity">
    <reaction evidence="10">
        <text>2 H2O2 = O2 + 2 H2O</text>
        <dbReference type="Rhea" id="RHEA:20309"/>
        <dbReference type="ChEBI" id="CHEBI:15377"/>
        <dbReference type="ChEBI" id="CHEBI:15379"/>
        <dbReference type="ChEBI" id="CHEBI:16240"/>
        <dbReference type="EC" id="1.11.1.6"/>
    </reaction>
</comment>
<dbReference type="InterPro" id="IPR010582">
    <property type="entry name" value="Catalase_immune_responsive"/>
</dbReference>
<comment type="cofactor">
    <cofactor evidence="1 10 12">
        <name>heme</name>
        <dbReference type="ChEBI" id="CHEBI:30413"/>
    </cofactor>
</comment>
<keyword evidence="9 10" id="KW-0376">Hydrogen peroxide</keyword>
<dbReference type="PANTHER" id="PTHR42821:SF1">
    <property type="entry name" value="CATALASE-B"/>
    <property type="match status" value="1"/>
</dbReference>
<dbReference type="Gene3D" id="1.20.1370.20">
    <property type="match status" value="1"/>
</dbReference>
<sequence length="715" mass="79453">MDTIKNALSNGASAAADTIDNLTNAKRKDLEKVTIDYSGHPGLTTAQGIKLENTDTALKAGVRGPTLIEDFHNREKITAFDHERIPERAVHARGAGAHGHFKLHTPIPELTKAAVLNDTSRTTPMFVRFSTVAGSRGSADSVRDVRGFATRFYTDEGNWDIVGNNIPVFFIQEAIQFPDLVHALKPEPHNEIPQAQSAHDNAWDWMGLQTQALHMNMWQLSDRTIPRSFRMMQGFGVNTYTFVAEDGKSRFVKFHWEPKLGSHGLVWDEALKLAGQDPDFHRRDLYDAIEAGAYPSWELGVQIIEQENEHDFDFDILDATKIWPEEQVPVKFIGTMTLNRNTDDYFAETEQVAFMTSNLVPGISFSNDPLLHGRNHSYLDTQISRLGINFHQYPINQPVCPVMSHIRDGKASHRIHRSKVNYHPNRFDTPTPVPEAKGGYVHPPDVIEAGHKVRARGPKFQEHVKQAQLFFNSMSPIEKKHICQAAAFELGKCEEEPVQQKMLENLNLVNRELAEFVAGELCLELTAPPPQVDGRKTDFVSMVTGRKNTFTAEGRKVGIFIMDGFDVKALTAIQTAIVGAKAMAMLVGEKQKIKSTDGIHKCQFTFDTCRSTHFDAIVIVGGSGDYQSKLNVGRLKHAAIEAYGHQKAILVQGQAVPWVTDVCLPGQGLAVSGDSGVTDGVVFAHTVPGPKDISTFIDLIANHRVWSRNVDSVAF</sequence>
<dbReference type="InterPro" id="IPR029062">
    <property type="entry name" value="Class_I_gatase-like"/>
</dbReference>
<evidence type="ECO:0000256" key="11">
    <source>
        <dbReference type="PIRSR" id="PIRSR038927-1"/>
    </source>
</evidence>
<keyword evidence="7 10" id="KW-0560">Oxidoreductase</keyword>
<evidence type="ECO:0000256" key="5">
    <source>
        <dbReference type="ARBA" id="ARBA00022617"/>
    </source>
</evidence>
<dbReference type="InterPro" id="IPR024712">
    <property type="entry name" value="Catalase_clade2"/>
</dbReference>
<dbReference type="GO" id="GO:0004096">
    <property type="term" value="F:catalase activity"/>
    <property type="evidence" value="ECO:0007669"/>
    <property type="project" value="UniProtKB-UniRule"/>
</dbReference>
<dbReference type="InterPro" id="IPR011614">
    <property type="entry name" value="Catalase_core"/>
</dbReference>
<dbReference type="InterPro" id="IPR024708">
    <property type="entry name" value="Catalase_AS"/>
</dbReference>
<proteinExistence type="inferred from homology"/>
<dbReference type="GO" id="GO:0042744">
    <property type="term" value="P:hydrogen peroxide catabolic process"/>
    <property type="evidence" value="ECO:0007669"/>
    <property type="project" value="UniProtKB-UniRule"/>
</dbReference>
<dbReference type="AlphaFoldDB" id="A0A0F7SEQ8"/>
<protein>
    <recommendedName>
        <fullName evidence="3 10">Catalase</fullName>
        <ecNumber evidence="3 10">1.11.1.6</ecNumber>
    </recommendedName>
</protein>
<dbReference type="PROSITE" id="PS00438">
    <property type="entry name" value="CATALASE_2"/>
    <property type="match status" value="1"/>
</dbReference>
<evidence type="ECO:0000259" key="13">
    <source>
        <dbReference type="SMART" id="SM01060"/>
    </source>
</evidence>
<name>A0A0F7SEQ8_PHARH</name>
<evidence type="ECO:0000313" key="14">
    <source>
        <dbReference type="EMBL" id="CDZ96425.1"/>
    </source>
</evidence>
<feature type="binding site" description="axial binding residue" evidence="12">
    <location>
        <position position="378"/>
    </location>
    <ligand>
        <name>heme</name>
        <dbReference type="ChEBI" id="CHEBI:30413"/>
    </ligand>
    <ligandPart>
        <name>Fe</name>
        <dbReference type="ChEBI" id="CHEBI:18248"/>
    </ligandPart>
</feature>
<dbReference type="PANTHER" id="PTHR42821">
    <property type="entry name" value="CATALASE"/>
    <property type="match status" value="1"/>
</dbReference>
<evidence type="ECO:0000256" key="3">
    <source>
        <dbReference type="ARBA" id="ARBA00012314"/>
    </source>
</evidence>
<evidence type="ECO:0000256" key="10">
    <source>
        <dbReference type="PIRNR" id="PIRNR038927"/>
    </source>
</evidence>
<keyword evidence="4 10" id="KW-0575">Peroxidase</keyword>
<dbReference type="InterPro" id="IPR020835">
    <property type="entry name" value="Catalase_sf"/>
</dbReference>